<protein>
    <submittedName>
        <fullName evidence="1">Uncharacterized protein</fullName>
    </submittedName>
</protein>
<evidence type="ECO:0000313" key="1">
    <source>
        <dbReference type="EMBL" id="ETX29345.1"/>
    </source>
</evidence>
<gene>
    <name evidence="1" type="ORF">RISW2_01360</name>
</gene>
<evidence type="ECO:0000313" key="2">
    <source>
        <dbReference type="Proteomes" id="UP000023430"/>
    </source>
</evidence>
<dbReference type="OrthoDB" id="7857588at2"/>
<dbReference type="EMBL" id="JAME01000010">
    <property type="protein sequence ID" value="ETX29345.1"/>
    <property type="molecule type" value="Genomic_DNA"/>
</dbReference>
<name>X7F962_9RHOB</name>
<sequence length="165" mass="18152">MNYQMSAAERAPQPGGVADMPALGAMSSYRLPQPGARPLVFSGSELAMAMSFTPELPYWYELNVYRTREQTFVLAIRQFFQSEEQTDIVKAWAFDSLPDLFDRLETYDAGADVRTPHLDLERSAPAELAAAAMDLKSRVIAARTHFAGLVGEFFAQIDAAGNGPV</sequence>
<dbReference type="AlphaFoldDB" id="X7F962"/>
<proteinExistence type="predicted"/>
<organism evidence="1 2">
    <name type="scientific">Roseivivax isoporae LMG 25204</name>
    <dbReference type="NCBI Taxonomy" id="1449351"/>
    <lineage>
        <taxon>Bacteria</taxon>
        <taxon>Pseudomonadati</taxon>
        <taxon>Pseudomonadota</taxon>
        <taxon>Alphaproteobacteria</taxon>
        <taxon>Rhodobacterales</taxon>
        <taxon>Roseobacteraceae</taxon>
        <taxon>Roseivivax</taxon>
    </lineage>
</organism>
<dbReference type="RefSeq" id="WP_043769041.1">
    <property type="nucleotide sequence ID" value="NZ_JAME01000010.1"/>
</dbReference>
<reference evidence="1 2" key="1">
    <citation type="submission" date="2014-01" db="EMBL/GenBank/DDBJ databases">
        <title>Roseivivax isoporae LMG 25204 Genome Sequencing.</title>
        <authorList>
            <person name="Lai Q."/>
            <person name="Li G."/>
            <person name="Shao Z."/>
        </authorList>
    </citation>
    <scope>NUCLEOTIDE SEQUENCE [LARGE SCALE GENOMIC DNA]</scope>
    <source>
        <strain evidence="1 2">LMG 25204</strain>
    </source>
</reference>
<keyword evidence="2" id="KW-1185">Reference proteome</keyword>
<dbReference type="Proteomes" id="UP000023430">
    <property type="component" value="Unassembled WGS sequence"/>
</dbReference>
<dbReference type="STRING" id="1449351.RISW2_01360"/>
<accession>X7F962</accession>
<comment type="caution">
    <text evidence="1">The sequence shown here is derived from an EMBL/GenBank/DDBJ whole genome shotgun (WGS) entry which is preliminary data.</text>
</comment>
<dbReference type="PATRIC" id="fig|1449351.3.peg.1695"/>
<dbReference type="eggNOG" id="ENOG5031HA7">
    <property type="taxonomic scope" value="Bacteria"/>
</dbReference>